<dbReference type="AlphaFoldDB" id="A0A0F5Q4Q8"/>
<dbReference type="InterPro" id="IPR003593">
    <property type="entry name" value="AAA+_ATPase"/>
</dbReference>
<feature type="domain" description="ABC transporter" evidence="4">
    <location>
        <begin position="7"/>
        <end position="235"/>
    </location>
</feature>
<dbReference type="GO" id="GO:0016887">
    <property type="term" value="F:ATP hydrolysis activity"/>
    <property type="evidence" value="ECO:0007669"/>
    <property type="project" value="InterPro"/>
</dbReference>
<dbReference type="EMBL" id="LANJ01000044">
    <property type="protein sequence ID" value="KKC35902.1"/>
    <property type="molecule type" value="Genomic_DNA"/>
</dbReference>
<dbReference type="PROSITE" id="PS50893">
    <property type="entry name" value="ABC_TRANSPORTER_2"/>
    <property type="match status" value="1"/>
</dbReference>
<protein>
    <recommendedName>
        <fullName evidence="4">ABC transporter domain-containing protein</fullName>
    </recommendedName>
</protein>
<dbReference type="CDD" id="cd03214">
    <property type="entry name" value="ABC_Iron-Siderophores_B12_Hemin"/>
    <property type="match status" value="1"/>
</dbReference>
<evidence type="ECO:0000256" key="3">
    <source>
        <dbReference type="ARBA" id="ARBA00022840"/>
    </source>
</evidence>
<keyword evidence="6" id="KW-1185">Reference proteome</keyword>
<dbReference type="SMART" id="SM00382">
    <property type="entry name" value="AAA"/>
    <property type="match status" value="1"/>
</dbReference>
<dbReference type="InterPro" id="IPR027417">
    <property type="entry name" value="P-loop_NTPase"/>
</dbReference>
<organism evidence="5 6">
    <name type="scientific">Devosia epidermidihirudinis</name>
    <dbReference type="NCBI Taxonomy" id="1293439"/>
    <lineage>
        <taxon>Bacteria</taxon>
        <taxon>Pseudomonadati</taxon>
        <taxon>Pseudomonadota</taxon>
        <taxon>Alphaproteobacteria</taxon>
        <taxon>Hyphomicrobiales</taxon>
        <taxon>Devosiaceae</taxon>
        <taxon>Devosia</taxon>
    </lineage>
</organism>
<sequence>MASEPILAVSNVSLRKGQALLLDDVSFVLQPGRFYGLLGPNGAGKSSLLKILYRADKASSGSIKLSGQELATIPRRAYASRVGALVQESVSLSGLSLLEVVRLGLLPRRLDPAEIDTRSRAALDDVGLSHRADDDATHLSGGEQQRLFFAQILALAPDLYLLDEPHNHLDLHFQYRLLDLVRQRGATILASFHDMGLAARYCDEVLLVDHGRIVGQGPIANVLSRERLAETYRVDGAFVDGRLEVRGAV</sequence>
<dbReference type="InterPro" id="IPR017871">
    <property type="entry name" value="ABC_transporter-like_CS"/>
</dbReference>
<dbReference type="PANTHER" id="PTHR42794:SF2">
    <property type="entry name" value="ABC TRANSPORTER ATP-BINDING PROTEIN"/>
    <property type="match status" value="1"/>
</dbReference>
<evidence type="ECO:0000256" key="2">
    <source>
        <dbReference type="ARBA" id="ARBA00022741"/>
    </source>
</evidence>
<comment type="caution">
    <text evidence="5">The sequence shown here is derived from an EMBL/GenBank/DDBJ whole genome shotgun (WGS) entry which is preliminary data.</text>
</comment>
<dbReference type="PATRIC" id="fig|1293439.3.peg.3083"/>
<dbReference type="InterPro" id="IPR003439">
    <property type="entry name" value="ABC_transporter-like_ATP-bd"/>
</dbReference>
<evidence type="ECO:0000313" key="5">
    <source>
        <dbReference type="EMBL" id="KKC35902.1"/>
    </source>
</evidence>
<dbReference type="Pfam" id="PF00005">
    <property type="entry name" value="ABC_tran"/>
    <property type="match status" value="1"/>
</dbReference>
<reference evidence="5 6" key="1">
    <citation type="submission" date="2015-03" db="EMBL/GenBank/DDBJ databases">
        <authorList>
            <person name="Lepp D."/>
            <person name="Hassan Y.I."/>
            <person name="Li X.-Z."/>
            <person name="Zhou T."/>
        </authorList>
    </citation>
    <scope>NUCLEOTIDE SEQUENCE [LARGE SCALE GENOMIC DNA]</scope>
    <source>
        <strain evidence="5 6">E84</strain>
    </source>
</reference>
<gene>
    <name evidence="5" type="ORF">WH87_15145</name>
</gene>
<dbReference type="Gene3D" id="3.40.50.300">
    <property type="entry name" value="P-loop containing nucleotide triphosphate hydrolases"/>
    <property type="match status" value="1"/>
</dbReference>
<dbReference type="SUPFAM" id="SSF52540">
    <property type="entry name" value="P-loop containing nucleoside triphosphate hydrolases"/>
    <property type="match status" value="1"/>
</dbReference>
<keyword evidence="2" id="KW-0547">Nucleotide-binding</keyword>
<proteinExistence type="inferred from homology"/>
<dbReference type="GO" id="GO:0005524">
    <property type="term" value="F:ATP binding"/>
    <property type="evidence" value="ECO:0007669"/>
    <property type="project" value="UniProtKB-KW"/>
</dbReference>
<name>A0A0F5Q4Q8_9HYPH</name>
<dbReference type="RefSeq" id="WP_046140738.1">
    <property type="nucleotide sequence ID" value="NZ_LANJ01000044.1"/>
</dbReference>
<keyword evidence="3" id="KW-0067">ATP-binding</keyword>
<evidence type="ECO:0000259" key="4">
    <source>
        <dbReference type="PROSITE" id="PS50893"/>
    </source>
</evidence>
<dbReference type="PANTHER" id="PTHR42794">
    <property type="entry name" value="HEMIN IMPORT ATP-BINDING PROTEIN HMUV"/>
    <property type="match status" value="1"/>
</dbReference>
<dbReference type="Proteomes" id="UP000033411">
    <property type="component" value="Unassembled WGS sequence"/>
</dbReference>
<evidence type="ECO:0000256" key="1">
    <source>
        <dbReference type="ARBA" id="ARBA00005417"/>
    </source>
</evidence>
<dbReference type="STRING" id="1293439.WH87_15145"/>
<accession>A0A0F5Q4Q8</accession>
<evidence type="ECO:0000313" key="6">
    <source>
        <dbReference type="Proteomes" id="UP000033411"/>
    </source>
</evidence>
<dbReference type="OrthoDB" id="9805601at2"/>
<comment type="similarity">
    <text evidence="1">Belongs to the ABC transporter superfamily.</text>
</comment>
<dbReference type="PROSITE" id="PS00211">
    <property type="entry name" value="ABC_TRANSPORTER_1"/>
    <property type="match status" value="1"/>
</dbReference>